<dbReference type="OMA" id="HEGKATQ"/>
<accession>A0A2K6DD52</accession>
<dbReference type="AlphaFoldDB" id="A0A2K6DD52"/>
<evidence type="ECO:0000313" key="1">
    <source>
        <dbReference type="Ensembl" id="ENSMNEP00000033851.1"/>
    </source>
</evidence>
<keyword evidence="2" id="KW-1185">Reference proteome</keyword>
<organism evidence="1 2">
    <name type="scientific">Macaca nemestrina</name>
    <name type="common">Pig-tailed macaque</name>
    <dbReference type="NCBI Taxonomy" id="9545"/>
    <lineage>
        <taxon>Eukaryota</taxon>
        <taxon>Metazoa</taxon>
        <taxon>Chordata</taxon>
        <taxon>Craniata</taxon>
        <taxon>Vertebrata</taxon>
        <taxon>Euteleostomi</taxon>
        <taxon>Mammalia</taxon>
        <taxon>Eutheria</taxon>
        <taxon>Euarchontoglires</taxon>
        <taxon>Primates</taxon>
        <taxon>Haplorrhini</taxon>
        <taxon>Catarrhini</taxon>
        <taxon>Cercopithecidae</taxon>
        <taxon>Cercopithecinae</taxon>
        <taxon>Macaca</taxon>
    </lineage>
</organism>
<dbReference type="Proteomes" id="UP000233120">
    <property type="component" value="Unassembled WGS sequence"/>
</dbReference>
<name>A0A2K6DD52_MACNE</name>
<evidence type="ECO:0000313" key="2">
    <source>
        <dbReference type="Proteomes" id="UP000233120"/>
    </source>
</evidence>
<reference evidence="1" key="1">
    <citation type="submission" date="2025-08" db="UniProtKB">
        <authorList>
            <consortium name="Ensembl"/>
        </authorList>
    </citation>
    <scope>IDENTIFICATION</scope>
</reference>
<dbReference type="Ensembl" id="ENSMNET00000058298.1">
    <property type="protein sequence ID" value="ENSMNEP00000033851.1"/>
    <property type="gene ID" value="ENSMNEG00000040160.1"/>
</dbReference>
<reference evidence="1" key="2">
    <citation type="submission" date="2025-09" db="UniProtKB">
        <authorList>
            <consortium name="Ensembl"/>
        </authorList>
    </citation>
    <scope>IDENTIFICATION</scope>
</reference>
<sequence length="67" mass="7336">MKRELTLEFTSFSLSTREGKATQSPRSGLNTGTMDPLKKSSCIADLCGLSKLCHMESLLLHLSANSY</sequence>
<dbReference type="Bgee" id="ENSMNEG00000040160">
    <property type="expression patterns" value="Expressed in cerebellum and 3 other cell types or tissues"/>
</dbReference>
<protein>
    <submittedName>
        <fullName evidence="1">Uncharacterized protein</fullName>
    </submittedName>
</protein>
<proteinExistence type="predicted"/>
<dbReference type="GeneTree" id="ENSGT00910000147784"/>